<dbReference type="InterPro" id="IPR051024">
    <property type="entry name" value="GlcNAc_Chitin_IntDeg"/>
</dbReference>
<comment type="caution">
    <text evidence="6">The sequence shown here is derived from an EMBL/GenBank/DDBJ whole genome shotgun (WGS) entry which is preliminary data.</text>
</comment>
<feature type="transmembrane region" description="Helical" evidence="3">
    <location>
        <begin position="315"/>
        <end position="337"/>
    </location>
</feature>
<evidence type="ECO:0000256" key="4">
    <source>
        <dbReference type="SAM" id="SignalP"/>
    </source>
</evidence>
<dbReference type="PANTHER" id="PTHR34823:SF1">
    <property type="entry name" value="CHITIN-BINDING TYPE-4 DOMAIN-CONTAINING PROTEIN"/>
    <property type="match status" value="1"/>
</dbReference>
<feature type="region of interest" description="Disordered" evidence="2">
    <location>
        <begin position="204"/>
        <end position="312"/>
    </location>
</feature>
<feature type="compositionally biased region" description="Low complexity" evidence="2">
    <location>
        <begin position="216"/>
        <end position="225"/>
    </location>
</feature>
<feature type="domain" description="Chitin-binding type-4" evidence="5">
    <location>
        <begin position="31"/>
        <end position="208"/>
    </location>
</feature>
<keyword evidence="6" id="KW-0503">Monooxygenase</keyword>
<dbReference type="Pfam" id="PF03067">
    <property type="entry name" value="LPMO_10"/>
    <property type="match status" value="1"/>
</dbReference>
<evidence type="ECO:0000256" key="3">
    <source>
        <dbReference type="SAM" id="Phobius"/>
    </source>
</evidence>
<dbReference type="InterPro" id="IPR014756">
    <property type="entry name" value="Ig_E-set"/>
</dbReference>
<evidence type="ECO:0000313" key="7">
    <source>
        <dbReference type="Proteomes" id="UP001165685"/>
    </source>
</evidence>
<sequence>MNKGRTARAGAVLAGAALALVGAATGTAAAHGTMGEPVSRIAACYAEGPENPQSEVCKRLVEENGAQALYDWNEVNIPDADGRHREIIPDGELCSAGREKYSGLDDPGAWETTALPSGGEYTFSYTASAPHKGYFELYVTKDGWSQDQELTWDALEDEPFLRVDQPEVVDGAYQLTGRLPEGKSGQHLIYAVWQRTDSPEAFYSCSDVEFGGEGTGTSSSEGAGEPFAPEEHGDHGEHGGHADGTAGGTGSGEEAQLASGADSGGTSGTGDADPTPADEAAPPASGESGGSSEEDGPGQTAADGSSESLPVTGSALTGLFLAAAGAIAVGATAIAIGRKRRSAGAHRS</sequence>
<proteinExistence type="predicted"/>
<dbReference type="Gene3D" id="2.70.50.50">
    <property type="entry name" value="chitin-binding protein cbp21"/>
    <property type="match status" value="1"/>
</dbReference>
<keyword evidence="3" id="KW-0472">Membrane</keyword>
<feature type="compositionally biased region" description="Basic and acidic residues" evidence="2">
    <location>
        <begin position="229"/>
        <end position="241"/>
    </location>
</feature>
<evidence type="ECO:0000259" key="5">
    <source>
        <dbReference type="Pfam" id="PF03067"/>
    </source>
</evidence>
<dbReference type="CDD" id="cd21177">
    <property type="entry name" value="LPMO_AA10"/>
    <property type="match status" value="1"/>
</dbReference>
<dbReference type="SUPFAM" id="SSF81296">
    <property type="entry name" value="E set domains"/>
    <property type="match status" value="1"/>
</dbReference>
<dbReference type="RefSeq" id="WP_270675356.1">
    <property type="nucleotide sequence ID" value="NZ_JAQFWP010000002.1"/>
</dbReference>
<accession>A0ABT4TEN2</accession>
<keyword evidence="1 4" id="KW-0732">Signal</keyword>
<feature type="signal peptide" evidence="4">
    <location>
        <begin position="1"/>
        <end position="30"/>
    </location>
</feature>
<protein>
    <submittedName>
        <fullName evidence="6">Lytic polysaccharide monooxygenase</fullName>
    </submittedName>
</protein>
<feature type="chain" id="PRO_5046822145" evidence="4">
    <location>
        <begin position="31"/>
        <end position="348"/>
    </location>
</feature>
<organism evidence="6 7">
    <name type="scientific">Nocardiopsis suaedae</name>
    <dbReference type="NCBI Taxonomy" id="3018444"/>
    <lineage>
        <taxon>Bacteria</taxon>
        <taxon>Bacillati</taxon>
        <taxon>Actinomycetota</taxon>
        <taxon>Actinomycetes</taxon>
        <taxon>Streptosporangiales</taxon>
        <taxon>Nocardiopsidaceae</taxon>
        <taxon>Nocardiopsis</taxon>
    </lineage>
</organism>
<reference evidence="6" key="1">
    <citation type="submission" date="2023-01" db="EMBL/GenBank/DDBJ databases">
        <title>Draft genome sequence of Nocardiopsis sp. LSu2-4 isolated from halophytes.</title>
        <authorList>
            <person name="Duangmal K."/>
            <person name="Chantavorakit T."/>
        </authorList>
    </citation>
    <scope>NUCLEOTIDE SEQUENCE</scope>
    <source>
        <strain evidence="6">LSu2-4</strain>
    </source>
</reference>
<evidence type="ECO:0000313" key="6">
    <source>
        <dbReference type="EMBL" id="MDA2803163.1"/>
    </source>
</evidence>
<dbReference type="Proteomes" id="UP001165685">
    <property type="component" value="Unassembled WGS sequence"/>
</dbReference>
<feature type="compositionally biased region" description="Low complexity" evidence="2">
    <location>
        <begin position="269"/>
        <end position="286"/>
    </location>
</feature>
<keyword evidence="7" id="KW-1185">Reference proteome</keyword>
<evidence type="ECO:0000256" key="1">
    <source>
        <dbReference type="ARBA" id="ARBA00022729"/>
    </source>
</evidence>
<keyword evidence="3" id="KW-0812">Transmembrane</keyword>
<gene>
    <name evidence="6" type="ORF">O4U47_01450</name>
</gene>
<keyword evidence="6" id="KW-0560">Oxidoreductase</keyword>
<evidence type="ECO:0000256" key="2">
    <source>
        <dbReference type="SAM" id="MobiDB-lite"/>
    </source>
</evidence>
<feature type="compositionally biased region" description="Low complexity" evidence="2">
    <location>
        <begin position="252"/>
        <end position="261"/>
    </location>
</feature>
<dbReference type="EMBL" id="JAQFWP010000002">
    <property type="protein sequence ID" value="MDA2803163.1"/>
    <property type="molecule type" value="Genomic_DNA"/>
</dbReference>
<dbReference type="GO" id="GO:0004497">
    <property type="term" value="F:monooxygenase activity"/>
    <property type="evidence" value="ECO:0007669"/>
    <property type="project" value="UniProtKB-KW"/>
</dbReference>
<feature type="compositionally biased region" description="Polar residues" evidence="2">
    <location>
        <begin position="302"/>
        <end position="311"/>
    </location>
</feature>
<dbReference type="InterPro" id="IPR004302">
    <property type="entry name" value="Cellulose/chitin-bd_N"/>
</dbReference>
<keyword evidence="3" id="KW-1133">Transmembrane helix</keyword>
<dbReference type="PANTHER" id="PTHR34823">
    <property type="entry name" value="GLCNAC-BINDING PROTEIN A"/>
    <property type="match status" value="1"/>
</dbReference>
<name>A0ABT4TEN2_9ACTN</name>